<comment type="caution">
    <text evidence="1">The sequence shown here is derived from an EMBL/GenBank/DDBJ whole genome shotgun (WGS) entry which is preliminary data.</text>
</comment>
<dbReference type="AlphaFoldDB" id="A0AB33SWZ1"/>
<gene>
    <name evidence="1" type="ORF">ERS075527_00587</name>
</gene>
<evidence type="ECO:0000313" key="2">
    <source>
        <dbReference type="Proteomes" id="UP000038487"/>
    </source>
</evidence>
<protein>
    <submittedName>
        <fullName evidence="1">Uncharacterized protein</fullName>
    </submittedName>
</protein>
<name>A0AB33SWZ1_9MYCO</name>
<proteinExistence type="predicted"/>
<sequence length="36" mass="3871">MTASSGTTRSGTVTEDYRNWDEDLTHVGARTATVPS</sequence>
<dbReference type="EMBL" id="CSUW01000001">
    <property type="protein sequence ID" value="CPT03466.1"/>
    <property type="molecule type" value="Genomic_DNA"/>
</dbReference>
<reference evidence="1 2" key="1">
    <citation type="submission" date="2015-03" db="EMBL/GenBank/DDBJ databases">
        <authorList>
            <consortium name="Pathogen Informatics"/>
            <person name="Murphy D."/>
        </authorList>
    </citation>
    <scope>NUCLEOTIDE SEQUENCE [LARGE SCALE GENOMIC DNA]</scope>
    <source>
        <strain evidence="1 2">PAP036</strain>
    </source>
</reference>
<evidence type="ECO:0000313" key="1">
    <source>
        <dbReference type="EMBL" id="CPT03466.1"/>
    </source>
</evidence>
<accession>A0AB33SWZ1</accession>
<organism evidence="1 2">
    <name type="scientific">Mycobacteroides abscessus</name>
    <dbReference type="NCBI Taxonomy" id="36809"/>
    <lineage>
        <taxon>Bacteria</taxon>
        <taxon>Bacillati</taxon>
        <taxon>Actinomycetota</taxon>
        <taxon>Actinomycetes</taxon>
        <taxon>Mycobacteriales</taxon>
        <taxon>Mycobacteriaceae</taxon>
        <taxon>Mycobacteroides</taxon>
    </lineage>
</organism>
<dbReference type="Proteomes" id="UP000038487">
    <property type="component" value="Unassembled WGS sequence"/>
</dbReference>